<accession>A0A2G4YXP9</accession>
<evidence type="ECO:0000256" key="1">
    <source>
        <dbReference type="ARBA" id="ARBA00002061"/>
    </source>
</evidence>
<evidence type="ECO:0000256" key="4">
    <source>
        <dbReference type="ARBA" id="ARBA00011718"/>
    </source>
</evidence>
<evidence type="ECO:0000256" key="13">
    <source>
        <dbReference type="SAM" id="Phobius"/>
    </source>
</evidence>
<protein>
    <recommendedName>
        <fullName evidence="5">Sec translocon accessory complex subunit YajC</fullName>
    </recommendedName>
</protein>
<dbReference type="PANTHER" id="PTHR33909">
    <property type="entry name" value="SEC TRANSLOCON ACCESSORY COMPLEX SUBUNIT YAJC"/>
    <property type="match status" value="1"/>
</dbReference>
<feature type="transmembrane region" description="Helical" evidence="13">
    <location>
        <begin position="20"/>
        <end position="38"/>
    </location>
</feature>
<comment type="similarity">
    <text evidence="3">Belongs to the YajC family.</text>
</comment>
<evidence type="ECO:0000256" key="2">
    <source>
        <dbReference type="ARBA" id="ARBA00004162"/>
    </source>
</evidence>
<evidence type="ECO:0000313" key="14">
    <source>
        <dbReference type="EMBL" id="PHZ86206.1"/>
    </source>
</evidence>
<dbReference type="OrthoDB" id="9811406at2"/>
<keyword evidence="10 13" id="KW-1133">Transmembrane helix</keyword>
<dbReference type="InterPro" id="IPR003849">
    <property type="entry name" value="Preprotein_translocase_YajC"/>
</dbReference>
<evidence type="ECO:0000256" key="5">
    <source>
        <dbReference type="ARBA" id="ARBA00014962"/>
    </source>
</evidence>
<dbReference type="Proteomes" id="UP000229730">
    <property type="component" value="Unassembled WGS sequence"/>
</dbReference>
<evidence type="ECO:0000313" key="15">
    <source>
        <dbReference type="Proteomes" id="UP000229730"/>
    </source>
</evidence>
<reference evidence="14 15" key="1">
    <citation type="submission" date="2017-10" db="EMBL/GenBank/DDBJ databases">
        <title>Frigbacter circumglobatus gen. nov. sp. nov., isolated from sediment cultured in situ.</title>
        <authorList>
            <person name="Zhao Z."/>
        </authorList>
    </citation>
    <scope>NUCLEOTIDE SEQUENCE [LARGE SCALE GENOMIC DNA]</scope>
    <source>
        <strain evidence="14 15">ZYL</strain>
    </source>
</reference>
<dbReference type="InParanoid" id="A0A2G4YXP9"/>
<keyword evidence="11" id="KW-0811">Translocation</keyword>
<dbReference type="NCBIfam" id="TIGR00739">
    <property type="entry name" value="yajC"/>
    <property type="match status" value="1"/>
</dbReference>
<dbReference type="PRINTS" id="PR01853">
    <property type="entry name" value="YAJCTRNLCASE"/>
</dbReference>
<proteinExistence type="inferred from homology"/>
<evidence type="ECO:0000256" key="7">
    <source>
        <dbReference type="ARBA" id="ARBA00022475"/>
    </source>
</evidence>
<keyword evidence="6" id="KW-0813">Transport</keyword>
<dbReference type="Pfam" id="PF02699">
    <property type="entry name" value="YajC"/>
    <property type="match status" value="1"/>
</dbReference>
<dbReference type="GO" id="GO:0015031">
    <property type="term" value="P:protein transport"/>
    <property type="evidence" value="ECO:0007669"/>
    <property type="project" value="UniProtKB-KW"/>
</dbReference>
<comment type="subcellular location">
    <subcellularLocation>
        <location evidence="2">Cell membrane</location>
        <topology evidence="2">Single-pass membrane protein</topology>
    </subcellularLocation>
</comment>
<comment type="caution">
    <text evidence="14">The sequence shown here is derived from an EMBL/GenBank/DDBJ whole genome shotgun (WGS) entry which is preliminary data.</text>
</comment>
<comment type="subunit">
    <text evidence="4">Part of the SecDF-YidC-YajC translocase complex. The SecDF-YidC-YajC translocase forms a supercomplex with SecYEG, called the holo-translocon (HTL).</text>
</comment>
<evidence type="ECO:0000256" key="8">
    <source>
        <dbReference type="ARBA" id="ARBA00022692"/>
    </source>
</evidence>
<keyword evidence="15" id="KW-1185">Reference proteome</keyword>
<keyword evidence="7" id="KW-1003">Cell membrane</keyword>
<keyword evidence="8 13" id="KW-0812">Transmembrane</keyword>
<evidence type="ECO:0000256" key="11">
    <source>
        <dbReference type="ARBA" id="ARBA00023010"/>
    </source>
</evidence>
<name>A0A2G4YXP9_9PROT</name>
<evidence type="ECO:0000256" key="3">
    <source>
        <dbReference type="ARBA" id="ARBA00006742"/>
    </source>
</evidence>
<comment type="function">
    <text evidence="1">The SecYEG-SecDF-YajC-YidC holo-translocon (HTL) protein secretase/insertase is a supercomplex required for protein secretion, insertion of proteins into membranes, and assembly of membrane protein complexes. While the SecYEG complex is essential for assembly of a number of proteins and complexes, the SecDF-YajC-YidC subcomplex facilitates these functions.</text>
</comment>
<evidence type="ECO:0000256" key="6">
    <source>
        <dbReference type="ARBA" id="ARBA00022448"/>
    </source>
</evidence>
<keyword evidence="9" id="KW-0653">Protein transport</keyword>
<dbReference type="GO" id="GO:0005886">
    <property type="term" value="C:plasma membrane"/>
    <property type="evidence" value="ECO:0007669"/>
    <property type="project" value="UniProtKB-SubCell"/>
</dbReference>
<dbReference type="PANTHER" id="PTHR33909:SF1">
    <property type="entry name" value="SEC TRANSLOCON ACCESSORY COMPLEX SUBUNIT YAJC"/>
    <property type="match status" value="1"/>
</dbReference>
<dbReference type="SMART" id="SM01323">
    <property type="entry name" value="YajC"/>
    <property type="match status" value="1"/>
</dbReference>
<sequence>MFISDAMAQAAGAAGGENVLMQFLPFILIIAVFYFLMIRPQQKRVKEHKNMVAALRRGDNVITSGGIVAKVSKVIDDNEIELEIASGVKVKVIKSTISTVVGKPAPANDTADKK</sequence>
<gene>
    <name evidence="14" type="primary">yajC</name>
    <name evidence="14" type="ORF">CRD36_05955</name>
</gene>
<keyword evidence="12 13" id="KW-0472">Membrane</keyword>
<evidence type="ECO:0000256" key="9">
    <source>
        <dbReference type="ARBA" id="ARBA00022927"/>
    </source>
</evidence>
<evidence type="ECO:0000256" key="12">
    <source>
        <dbReference type="ARBA" id="ARBA00023136"/>
    </source>
</evidence>
<dbReference type="EMBL" id="PDEM01000009">
    <property type="protein sequence ID" value="PHZ86206.1"/>
    <property type="molecule type" value="Genomic_DNA"/>
</dbReference>
<dbReference type="AlphaFoldDB" id="A0A2G4YXP9"/>
<evidence type="ECO:0000256" key="10">
    <source>
        <dbReference type="ARBA" id="ARBA00022989"/>
    </source>
</evidence>
<dbReference type="FunCoup" id="A0A2G4YXP9">
    <property type="interactions" value="215"/>
</dbReference>
<dbReference type="RefSeq" id="WP_099471790.1">
    <property type="nucleotide sequence ID" value="NZ_CAXBMK010000005.1"/>
</dbReference>
<organism evidence="14 15">
    <name type="scientific">Paremcibacter congregatus</name>
    <dbReference type="NCBI Taxonomy" id="2043170"/>
    <lineage>
        <taxon>Bacteria</taxon>
        <taxon>Pseudomonadati</taxon>
        <taxon>Pseudomonadota</taxon>
        <taxon>Alphaproteobacteria</taxon>
        <taxon>Emcibacterales</taxon>
        <taxon>Emcibacteraceae</taxon>
        <taxon>Paremcibacter</taxon>
    </lineage>
</organism>